<dbReference type="InterPro" id="IPR029052">
    <property type="entry name" value="Metallo-depent_PP-like"/>
</dbReference>
<gene>
    <name evidence="1" type="ORF">UFOVP359_77</name>
</gene>
<name>A0A6J7X0G8_9CAUD</name>
<dbReference type="SUPFAM" id="SSF56300">
    <property type="entry name" value="Metallo-dependent phosphatases"/>
    <property type="match status" value="1"/>
</dbReference>
<evidence type="ECO:0000313" key="1">
    <source>
        <dbReference type="EMBL" id="CAB5221804.1"/>
    </source>
</evidence>
<proteinExistence type="predicted"/>
<organism evidence="1">
    <name type="scientific">uncultured Caudovirales phage</name>
    <dbReference type="NCBI Taxonomy" id="2100421"/>
    <lineage>
        <taxon>Viruses</taxon>
        <taxon>Duplodnaviria</taxon>
        <taxon>Heunggongvirae</taxon>
        <taxon>Uroviricota</taxon>
        <taxon>Caudoviricetes</taxon>
        <taxon>Peduoviridae</taxon>
        <taxon>Maltschvirus</taxon>
        <taxon>Maltschvirus maltsch</taxon>
    </lineage>
</organism>
<evidence type="ECO:0008006" key="2">
    <source>
        <dbReference type="Google" id="ProtNLM"/>
    </source>
</evidence>
<dbReference type="EMBL" id="LR798295">
    <property type="protein sequence ID" value="CAB5221804.1"/>
    <property type="molecule type" value="Genomic_DNA"/>
</dbReference>
<sequence>MTNDLKWMLSSDQQFPYQDDKMIELWFKVMKWFKPDVVDYLGDTDDQACYSKYTEGRSAEFLKMHKDDNGNAIMPLMKHEAKLARDFYTKTRKVAKNAQLFSALGNHDIRVFDYVDAKLPDYIDATTPEALWNLDSLGYDYIYYNQPPAHRFGDIHVHHGNAISQNAGESVRKDVDNFGVSLIRGHSHRAGVYFNTYELRNNGKGETLRGYEIGHMCDEKSTGMMYTNNHNWQKAFAIAHIENGNYPHIQLVHVSPDYSCIVDGKIFKV</sequence>
<accession>A0A6J7X0G8</accession>
<reference evidence="1" key="1">
    <citation type="submission" date="2020-05" db="EMBL/GenBank/DDBJ databases">
        <authorList>
            <person name="Chiriac C."/>
            <person name="Salcher M."/>
            <person name="Ghai R."/>
            <person name="Kavagutti S V."/>
        </authorList>
    </citation>
    <scope>NUCLEOTIDE SEQUENCE</scope>
</reference>
<protein>
    <recommendedName>
        <fullName evidence="2">MPP_superfamily domain containing protein</fullName>
    </recommendedName>
</protein>